<feature type="domain" description="Phospholipase/carboxylesterase/thioesterase" evidence="1">
    <location>
        <begin position="23"/>
        <end position="207"/>
    </location>
</feature>
<dbReference type="SUPFAM" id="SSF53474">
    <property type="entry name" value="alpha/beta-Hydrolases"/>
    <property type="match status" value="1"/>
</dbReference>
<organism evidence="2 3">
    <name type="scientific">Maribacter ulvicola</name>
    <dbReference type="NCBI Taxonomy" id="228959"/>
    <lineage>
        <taxon>Bacteria</taxon>
        <taxon>Pseudomonadati</taxon>
        <taxon>Bacteroidota</taxon>
        <taxon>Flavobacteriia</taxon>
        <taxon>Flavobacteriales</taxon>
        <taxon>Flavobacteriaceae</taxon>
        <taxon>Maribacter</taxon>
    </lineage>
</organism>
<accession>A0A1N6VFH8</accession>
<evidence type="ECO:0000313" key="2">
    <source>
        <dbReference type="EMBL" id="SIQ76416.1"/>
    </source>
</evidence>
<reference evidence="3" key="1">
    <citation type="submission" date="2017-01" db="EMBL/GenBank/DDBJ databases">
        <authorList>
            <person name="Varghese N."/>
            <person name="Submissions S."/>
        </authorList>
    </citation>
    <scope>NUCLEOTIDE SEQUENCE [LARGE SCALE GENOMIC DNA]</scope>
    <source>
        <strain evidence="3">DSM 15366</strain>
    </source>
</reference>
<dbReference type="Proteomes" id="UP000186953">
    <property type="component" value="Unassembled WGS sequence"/>
</dbReference>
<dbReference type="Gene3D" id="3.40.50.1820">
    <property type="entry name" value="alpha/beta hydrolase"/>
    <property type="match status" value="1"/>
</dbReference>
<evidence type="ECO:0000259" key="1">
    <source>
        <dbReference type="Pfam" id="PF02230"/>
    </source>
</evidence>
<dbReference type="Pfam" id="PF02230">
    <property type="entry name" value="Abhydrolase_2"/>
    <property type="match status" value="1"/>
</dbReference>
<gene>
    <name evidence="2" type="ORF">SAMN05421797_103104</name>
</gene>
<dbReference type="GO" id="GO:0016787">
    <property type="term" value="F:hydrolase activity"/>
    <property type="evidence" value="ECO:0007669"/>
    <property type="project" value="InterPro"/>
</dbReference>
<dbReference type="STRING" id="228959.SAMN05421797_103104"/>
<dbReference type="OrthoDB" id="595091at2"/>
<dbReference type="InterPro" id="IPR003140">
    <property type="entry name" value="PLipase/COase/thioEstase"/>
</dbReference>
<dbReference type="EMBL" id="FTMA01000003">
    <property type="protein sequence ID" value="SIQ76416.1"/>
    <property type="molecule type" value="Genomic_DNA"/>
</dbReference>
<keyword evidence="3" id="KW-1185">Reference proteome</keyword>
<protein>
    <submittedName>
        <fullName evidence="2">Predicted esterase</fullName>
    </submittedName>
</protein>
<dbReference type="InterPro" id="IPR029058">
    <property type="entry name" value="AB_hydrolase_fold"/>
</dbReference>
<name>A0A1N6VFH8_9FLAO</name>
<dbReference type="RefSeq" id="WP_076548500.1">
    <property type="nucleotide sequence ID" value="NZ_FTMA01000003.1"/>
</dbReference>
<proteinExistence type="predicted"/>
<evidence type="ECO:0000313" key="3">
    <source>
        <dbReference type="Proteomes" id="UP000186953"/>
    </source>
</evidence>
<dbReference type="AlphaFoldDB" id="A0A1N6VFH8"/>
<sequence length="214" mass="24868">MKNQIKNVTYKSTNTYETLNELNNDTKQVWIVFHGIGFLSRFFLKYFNELPKRENYIIAPQAPSKYYLKNEYKHVGASWLTKENTAQETKNLYNYLDAVLDNEKLPLNCKIIFFGFSQGVSIALRYLAHSKLKCSKLILYAGGIPKELKTADFDHLNSETEIVSMVGRNDEYLTPDRWIEENNKLKILFGKRINNISFDGGHEVKKEIINQLAL</sequence>